<comment type="caution">
    <text evidence="1">The sequence shown here is derived from an EMBL/GenBank/DDBJ whole genome shotgun (WGS) entry which is preliminary data.</text>
</comment>
<reference evidence="1" key="1">
    <citation type="submission" date="2020-05" db="EMBL/GenBank/DDBJ databases">
        <title>Large-scale comparative analyses of tick genomes elucidate their genetic diversity and vector capacities.</title>
        <authorList>
            <person name="Jia N."/>
            <person name="Wang J."/>
            <person name="Shi W."/>
            <person name="Du L."/>
            <person name="Sun Y."/>
            <person name="Zhan W."/>
            <person name="Jiang J."/>
            <person name="Wang Q."/>
            <person name="Zhang B."/>
            <person name="Ji P."/>
            <person name="Sakyi L.B."/>
            <person name="Cui X."/>
            <person name="Yuan T."/>
            <person name="Jiang B."/>
            <person name="Yang W."/>
            <person name="Lam T.T.-Y."/>
            <person name="Chang Q."/>
            <person name="Ding S."/>
            <person name="Wang X."/>
            <person name="Zhu J."/>
            <person name="Ruan X."/>
            <person name="Zhao L."/>
            <person name="Wei J."/>
            <person name="Que T."/>
            <person name="Du C."/>
            <person name="Cheng J."/>
            <person name="Dai P."/>
            <person name="Han X."/>
            <person name="Huang E."/>
            <person name="Gao Y."/>
            <person name="Liu J."/>
            <person name="Shao H."/>
            <person name="Ye R."/>
            <person name="Li L."/>
            <person name="Wei W."/>
            <person name="Wang X."/>
            <person name="Wang C."/>
            <person name="Yang T."/>
            <person name="Huo Q."/>
            <person name="Li W."/>
            <person name="Guo W."/>
            <person name="Chen H."/>
            <person name="Zhou L."/>
            <person name="Ni X."/>
            <person name="Tian J."/>
            <person name="Zhou Y."/>
            <person name="Sheng Y."/>
            <person name="Liu T."/>
            <person name="Pan Y."/>
            <person name="Xia L."/>
            <person name="Li J."/>
            <person name="Zhao F."/>
            <person name="Cao W."/>
        </authorList>
    </citation>
    <scope>NUCLEOTIDE SEQUENCE</scope>
    <source>
        <strain evidence="1">Hyas-2018</strain>
    </source>
</reference>
<dbReference type="Proteomes" id="UP000821845">
    <property type="component" value="Chromosome 9"/>
</dbReference>
<dbReference type="EMBL" id="CM023489">
    <property type="protein sequence ID" value="KAH6921782.1"/>
    <property type="molecule type" value="Genomic_DNA"/>
</dbReference>
<protein>
    <submittedName>
        <fullName evidence="1">Uncharacterized protein</fullName>
    </submittedName>
</protein>
<organism evidence="1 2">
    <name type="scientific">Hyalomma asiaticum</name>
    <name type="common">Tick</name>
    <dbReference type="NCBI Taxonomy" id="266040"/>
    <lineage>
        <taxon>Eukaryota</taxon>
        <taxon>Metazoa</taxon>
        <taxon>Ecdysozoa</taxon>
        <taxon>Arthropoda</taxon>
        <taxon>Chelicerata</taxon>
        <taxon>Arachnida</taxon>
        <taxon>Acari</taxon>
        <taxon>Parasitiformes</taxon>
        <taxon>Ixodida</taxon>
        <taxon>Ixodoidea</taxon>
        <taxon>Ixodidae</taxon>
        <taxon>Hyalomminae</taxon>
        <taxon>Hyalomma</taxon>
    </lineage>
</organism>
<accession>A0ACB7RGV8</accession>
<name>A0ACB7RGV8_HYAAI</name>
<proteinExistence type="predicted"/>
<evidence type="ECO:0000313" key="2">
    <source>
        <dbReference type="Proteomes" id="UP000821845"/>
    </source>
</evidence>
<evidence type="ECO:0000313" key="1">
    <source>
        <dbReference type="EMBL" id="KAH6921782.1"/>
    </source>
</evidence>
<gene>
    <name evidence="1" type="ORF">HPB50_004981</name>
</gene>
<keyword evidence="2" id="KW-1185">Reference proteome</keyword>
<sequence>MPDLRRVHRFRDYAVAGVNWRPTRFVDDVPSSGICGLCRMIPKRIVLLPCLHTLCQSCHVSSFQCSGGRCPLDRQPFEESECVSYDTPTRKMDILKVHCWNEAHGCEFEGTMEDMLRHYENECSFHTVECMRCGQQVQHRDLSAHYVAGCSACVSAGRTESTSSYSAPVSLQELTAALEKQQTLLKDLNYDQLLPAIQSQINELSEQVRTEVSRLAEIASRMGKFEENLKAGIDDFAASVCSTISEQLRCRPNATDEAIKLSLMESRHMLQKLEHFASLSIYTLEEIRRPCSQHDHHRVIARCEPANFKGSTFPRSLSMRRTWGAGYGSDDYILTLENCENISLNGSLAKHAQITVLHRRDAYFTIEVSQNFHFLFLYIEFYVMSAGSHSSEASVDVLMYDWNEGYICPLDTCQPPCDSRSDIGESCLYLPHLFKAPLAALKSSRFLRDGTVKFTIHVSQHEDAKAGPSSA</sequence>